<protein>
    <recommendedName>
        <fullName evidence="4">UbiA prenyltransferase family protein</fullName>
    </recommendedName>
</protein>
<evidence type="ECO:0000313" key="3">
    <source>
        <dbReference type="Proteomes" id="UP000219452"/>
    </source>
</evidence>
<proteinExistence type="predicted"/>
<keyword evidence="1" id="KW-1133">Transmembrane helix</keyword>
<evidence type="ECO:0008006" key="4">
    <source>
        <dbReference type="Google" id="ProtNLM"/>
    </source>
</evidence>
<feature type="transmembrane region" description="Helical" evidence="1">
    <location>
        <begin position="38"/>
        <end position="59"/>
    </location>
</feature>
<keyword evidence="1" id="KW-0472">Membrane</keyword>
<sequence length="310" mass="34742">MAGSAGLGLSRLSKPCPFLLVLDLIFNEYLLLTLLRSLYYLSFPVVIGAVLSNRMAARLSDVDPVHWATPIVLGLVVFIIYTVDRLLDVRKNRIDASSQPLTARHAFHQQRAPLLWRTVVVAALLALVLTFFLPESVIRFGVVVGVICAIYVGVVFRLPTRHPALLLKEPLVAILYTAGVWGSIWVQRPSITSVDVVEGLMFLGIAFQNLLLFAVMEQLQTPEQPLFSLATAWGLENCGSIIRWLTLGVVLSAFAICFFTSDRFAQRSALMLSLMSLTLYGIQRYPAYFLKHERYRWLGDSVFWMPVLVL</sequence>
<feature type="transmembrane region" description="Helical" evidence="1">
    <location>
        <begin position="138"/>
        <end position="158"/>
    </location>
</feature>
<organism evidence="2 3">
    <name type="scientific">Spirosoma fluviale</name>
    <dbReference type="NCBI Taxonomy" id="1597977"/>
    <lineage>
        <taxon>Bacteria</taxon>
        <taxon>Pseudomonadati</taxon>
        <taxon>Bacteroidota</taxon>
        <taxon>Cytophagia</taxon>
        <taxon>Cytophagales</taxon>
        <taxon>Cytophagaceae</taxon>
        <taxon>Spirosoma</taxon>
    </lineage>
</organism>
<feature type="transmembrane region" description="Helical" evidence="1">
    <location>
        <begin position="170"/>
        <end position="187"/>
    </location>
</feature>
<keyword evidence="1" id="KW-0812">Transmembrane</keyword>
<gene>
    <name evidence="2" type="ORF">SAMN06269250_5880</name>
</gene>
<feature type="transmembrane region" description="Helical" evidence="1">
    <location>
        <begin position="240"/>
        <end position="261"/>
    </location>
</feature>
<feature type="transmembrane region" description="Helical" evidence="1">
    <location>
        <begin position="199"/>
        <end position="219"/>
    </location>
</feature>
<evidence type="ECO:0000313" key="2">
    <source>
        <dbReference type="EMBL" id="SOD97678.1"/>
    </source>
</evidence>
<feature type="transmembrane region" description="Helical" evidence="1">
    <location>
        <begin position="114"/>
        <end position="132"/>
    </location>
</feature>
<dbReference type="AlphaFoldDB" id="A0A286GQ92"/>
<accession>A0A286GQ92</accession>
<evidence type="ECO:0000256" key="1">
    <source>
        <dbReference type="SAM" id="Phobius"/>
    </source>
</evidence>
<dbReference type="Proteomes" id="UP000219452">
    <property type="component" value="Unassembled WGS sequence"/>
</dbReference>
<feature type="transmembrane region" description="Helical" evidence="1">
    <location>
        <begin position="65"/>
        <end position="83"/>
    </location>
</feature>
<reference evidence="3" key="1">
    <citation type="submission" date="2017-09" db="EMBL/GenBank/DDBJ databases">
        <authorList>
            <person name="Varghese N."/>
            <person name="Submissions S."/>
        </authorList>
    </citation>
    <scope>NUCLEOTIDE SEQUENCE [LARGE SCALE GENOMIC DNA]</scope>
    <source>
        <strain evidence="3">DSM 29961</strain>
    </source>
</reference>
<dbReference type="EMBL" id="OCNH01000007">
    <property type="protein sequence ID" value="SOD97678.1"/>
    <property type="molecule type" value="Genomic_DNA"/>
</dbReference>
<name>A0A286GQ92_9BACT</name>
<keyword evidence="3" id="KW-1185">Reference proteome</keyword>